<dbReference type="AlphaFoldDB" id="A0AAV4CPD8"/>
<gene>
    <name evidence="2" type="ORF">PoB_006025100</name>
</gene>
<dbReference type="EMBL" id="BLXT01006832">
    <property type="protein sequence ID" value="GFO33746.1"/>
    <property type="molecule type" value="Genomic_DNA"/>
</dbReference>
<proteinExistence type="predicted"/>
<feature type="region of interest" description="Disordered" evidence="1">
    <location>
        <begin position="1"/>
        <end position="21"/>
    </location>
</feature>
<evidence type="ECO:0000313" key="2">
    <source>
        <dbReference type="EMBL" id="GFO33746.1"/>
    </source>
</evidence>
<evidence type="ECO:0000313" key="3">
    <source>
        <dbReference type="Proteomes" id="UP000735302"/>
    </source>
</evidence>
<protein>
    <submittedName>
        <fullName evidence="2">Uncharacterized protein</fullName>
    </submittedName>
</protein>
<dbReference type="Proteomes" id="UP000735302">
    <property type="component" value="Unassembled WGS sequence"/>
</dbReference>
<comment type="caution">
    <text evidence="2">The sequence shown here is derived from an EMBL/GenBank/DDBJ whole genome shotgun (WGS) entry which is preliminary data.</text>
</comment>
<keyword evidence="3" id="KW-1185">Reference proteome</keyword>
<accession>A0AAV4CPD8</accession>
<organism evidence="2 3">
    <name type="scientific">Plakobranchus ocellatus</name>
    <dbReference type="NCBI Taxonomy" id="259542"/>
    <lineage>
        <taxon>Eukaryota</taxon>
        <taxon>Metazoa</taxon>
        <taxon>Spiralia</taxon>
        <taxon>Lophotrochozoa</taxon>
        <taxon>Mollusca</taxon>
        <taxon>Gastropoda</taxon>
        <taxon>Heterobranchia</taxon>
        <taxon>Euthyneura</taxon>
        <taxon>Panpulmonata</taxon>
        <taxon>Sacoglossa</taxon>
        <taxon>Placobranchoidea</taxon>
        <taxon>Plakobranchidae</taxon>
        <taxon>Plakobranchus</taxon>
    </lineage>
</organism>
<sequence>MAPGPATKRYRPGLTTSPSRAAVSGQFPAFGQNMQNRLFLFPAKDDTQLRQTNRVALCPTGGTYASLLHEKCGLNRSSADPVYNNSPCRLHRIWEIGHH</sequence>
<name>A0AAV4CPD8_9GAST</name>
<reference evidence="2 3" key="1">
    <citation type="journal article" date="2021" name="Elife">
        <title>Chloroplast acquisition without the gene transfer in kleptoplastic sea slugs, Plakobranchus ocellatus.</title>
        <authorList>
            <person name="Maeda T."/>
            <person name="Takahashi S."/>
            <person name="Yoshida T."/>
            <person name="Shimamura S."/>
            <person name="Takaki Y."/>
            <person name="Nagai Y."/>
            <person name="Toyoda A."/>
            <person name="Suzuki Y."/>
            <person name="Arimoto A."/>
            <person name="Ishii H."/>
            <person name="Satoh N."/>
            <person name="Nishiyama T."/>
            <person name="Hasebe M."/>
            <person name="Maruyama T."/>
            <person name="Minagawa J."/>
            <person name="Obokata J."/>
            <person name="Shigenobu S."/>
        </authorList>
    </citation>
    <scope>NUCLEOTIDE SEQUENCE [LARGE SCALE GENOMIC DNA]</scope>
</reference>
<evidence type="ECO:0000256" key="1">
    <source>
        <dbReference type="SAM" id="MobiDB-lite"/>
    </source>
</evidence>